<dbReference type="EMBL" id="OY731407">
    <property type="protein sequence ID" value="CAJ1977518.1"/>
    <property type="molecule type" value="Genomic_DNA"/>
</dbReference>
<sequence length="266" mass="29636">MLALTQHHQNLNFLSHLQPPSLAYTFCNWAPLILTLLATLLILRSRHNANSISVIIAADYDHTDTEDDFDDDAVSSVSEFEDDEEEKEEERTNEYFRVRGSTNDDCLLIRRRSISDFLSLSEIANSKSVVKLWDSIGFGLGFSLDHFDNSCSSSNGSVVSLYGGEHGLRPNQAVVVSAGENEAGNLAVRVSDARLRRRIPAVMAEWGSSLGKTVGVESGELHKVYVKHDGRYGLTVGDIRNPKLPLEHVTDSHLNLWWPNSLIMKI</sequence>
<dbReference type="AlphaFoldDB" id="A0AA86W379"/>
<feature type="transmembrane region" description="Helical" evidence="2">
    <location>
        <begin position="22"/>
        <end position="43"/>
    </location>
</feature>
<accession>A0AA86W379</accession>
<feature type="compositionally biased region" description="Acidic residues" evidence="1">
    <location>
        <begin position="67"/>
        <end position="88"/>
    </location>
</feature>
<reference evidence="3" key="1">
    <citation type="submission" date="2023-10" db="EMBL/GenBank/DDBJ databases">
        <authorList>
            <person name="Domelevo Entfellner J.-B."/>
        </authorList>
    </citation>
    <scope>NUCLEOTIDE SEQUENCE</scope>
</reference>
<evidence type="ECO:0000313" key="3">
    <source>
        <dbReference type="EMBL" id="CAJ1977518.1"/>
    </source>
</evidence>
<keyword evidence="4" id="KW-1185">Reference proteome</keyword>
<dbReference type="PANTHER" id="PTHR36715">
    <property type="entry name" value="BNAANNG41370D PROTEIN"/>
    <property type="match status" value="1"/>
</dbReference>
<keyword evidence="2" id="KW-0812">Transmembrane</keyword>
<protein>
    <submittedName>
        <fullName evidence="3">Uncharacterized protein</fullName>
    </submittedName>
</protein>
<keyword evidence="2" id="KW-1133">Transmembrane helix</keyword>
<evidence type="ECO:0000256" key="2">
    <source>
        <dbReference type="SAM" id="Phobius"/>
    </source>
</evidence>
<evidence type="ECO:0000256" key="1">
    <source>
        <dbReference type="SAM" id="MobiDB-lite"/>
    </source>
</evidence>
<organism evidence="3 4">
    <name type="scientific">Sphenostylis stenocarpa</name>
    <dbReference type="NCBI Taxonomy" id="92480"/>
    <lineage>
        <taxon>Eukaryota</taxon>
        <taxon>Viridiplantae</taxon>
        <taxon>Streptophyta</taxon>
        <taxon>Embryophyta</taxon>
        <taxon>Tracheophyta</taxon>
        <taxon>Spermatophyta</taxon>
        <taxon>Magnoliopsida</taxon>
        <taxon>eudicotyledons</taxon>
        <taxon>Gunneridae</taxon>
        <taxon>Pentapetalae</taxon>
        <taxon>rosids</taxon>
        <taxon>fabids</taxon>
        <taxon>Fabales</taxon>
        <taxon>Fabaceae</taxon>
        <taxon>Papilionoideae</taxon>
        <taxon>50 kb inversion clade</taxon>
        <taxon>NPAAA clade</taxon>
        <taxon>indigoferoid/millettioid clade</taxon>
        <taxon>Phaseoleae</taxon>
        <taxon>Sphenostylis</taxon>
    </lineage>
</organism>
<dbReference type="Proteomes" id="UP001189624">
    <property type="component" value="Chromosome 10"/>
</dbReference>
<name>A0AA86W379_9FABA</name>
<evidence type="ECO:0000313" key="4">
    <source>
        <dbReference type="Proteomes" id="UP001189624"/>
    </source>
</evidence>
<keyword evidence="2" id="KW-0472">Membrane</keyword>
<dbReference type="PANTHER" id="PTHR36715:SF1">
    <property type="entry name" value="PROTEIN, PUTATIVE-RELATED"/>
    <property type="match status" value="1"/>
</dbReference>
<proteinExistence type="predicted"/>
<feature type="region of interest" description="Disordered" evidence="1">
    <location>
        <begin position="67"/>
        <end position="92"/>
    </location>
</feature>
<dbReference type="Gramene" id="rna-AYBTSS11_LOCUS29684">
    <property type="protein sequence ID" value="CAJ1977518.1"/>
    <property type="gene ID" value="gene-AYBTSS11_LOCUS29684"/>
</dbReference>
<gene>
    <name evidence="3" type="ORF">AYBTSS11_LOCUS29684</name>
</gene>